<dbReference type="AlphaFoldDB" id="A0A9X2A9X5"/>
<dbReference type="PANTHER" id="PTHR43477">
    <property type="entry name" value="DIHYDROANTICAPSIN 7-DEHYDROGENASE"/>
    <property type="match status" value="1"/>
</dbReference>
<dbReference type="Pfam" id="PF13561">
    <property type="entry name" value="adh_short_C2"/>
    <property type="match status" value="1"/>
</dbReference>
<keyword evidence="2" id="KW-0560">Oxidoreductase</keyword>
<dbReference type="RefSeq" id="WP_240100763.1">
    <property type="nucleotide sequence ID" value="NZ_JAJSON010000030.1"/>
</dbReference>
<dbReference type="NCBIfam" id="NF005754">
    <property type="entry name" value="PRK07578.1"/>
    <property type="match status" value="1"/>
</dbReference>
<reference evidence="3" key="1">
    <citation type="submission" date="2021-12" db="EMBL/GenBank/DDBJ databases">
        <title>Description of Gramella crocea sp. nov., a new bacterium isolated from activated sludge.</title>
        <authorList>
            <person name="Zhang X."/>
        </authorList>
    </citation>
    <scope>NUCLEOTIDE SEQUENCE</scope>
    <source>
        <strain evidence="3">YB25</strain>
    </source>
</reference>
<comment type="similarity">
    <text evidence="1">Belongs to the short-chain dehydrogenases/reductases (SDR) family.</text>
</comment>
<sequence>MKILIIGANGTIGKKVSEALAQKHDIIPVGKSTGDIQVDISDSASIEKMFERSGKLDAVVCIAGEAKWDNFEDLSENDFYVGIKNKLMGQVNLVRIGINYLNPGGSFTLTSGILADHPVDKTTSAALVNGGLHSFVKAVSLELENGMRINAVSADLVEDAIEKYEDYFPGHTPVPMNKVVDGYKKSVLGKPNGEIIRIVA</sequence>
<dbReference type="GO" id="GO:0016491">
    <property type="term" value="F:oxidoreductase activity"/>
    <property type="evidence" value="ECO:0007669"/>
    <property type="project" value="UniProtKB-KW"/>
</dbReference>
<dbReference type="InterPro" id="IPR002347">
    <property type="entry name" value="SDR_fam"/>
</dbReference>
<organism evidence="3 4">
    <name type="scientific">Christiangramia crocea</name>
    <dbReference type="NCBI Taxonomy" id="2904124"/>
    <lineage>
        <taxon>Bacteria</taxon>
        <taxon>Pseudomonadati</taxon>
        <taxon>Bacteroidota</taxon>
        <taxon>Flavobacteriia</taxon>
        <taxon>Flavobacteriales</taxon>
        <taxon>Flavobacteriaceae</taxon>
        <taxon>Christiangramia</taxon>
    </lineage>
</organism>
<dbReference type="InterPro" id="IPR051122">
    <property type="entry name" value="SDR_DHRS6-like"/>
</dbReference>
<dbReference type="PANTHER" id="PTHR43477:SF1">
    <property type="entry name" value="DIHYDROANTICAPSIN 7-DEHYDROGENASE"/>
    <property type="match status" value="1"/>
</dbReference>
<dbReference type="SUPFAM" id="SSF51735">
    <property type="entry name" value="NAD(P)-binding Rossmann-fold domains"/>
    <property type="match status" value="1"/>
</dbReference>
<dbReference type="PRINTS" id="PR00081">
    <property type="entry name" value="GDHRDH"/>
</dbReference>
<proteinExistence type="inferred from homology"/>
<evidence type="ECO:0000256" key="1">
    <source>
        <dbReference type="ARBA" id="ARBA00006484"/>
    </source>
</evidence>
<protein>
    <submittedName>
        <fullName evidence="3">Short chain dehydrogenase</fullName>
    </submittedName>
</protein>
<accession>A0A9X2A9X5</accession>
<evidence type="ECO:0000256" key="2">
    <source>
        <dbReference type="ARBA" id="ARBA00023002"/>
    </source>
</evidence>
<dbReference type="Proteomes" id="UP001139344">
    <property type="component" value="Unassembled WGS sequence"/>
</dbReference>
<name>A0A9X2A9X5_9FLAO</name>
<evidence type="ECO:0000313" key="4">
    <source>
        <dbReference type="Proteomes" id="UP001139344"/>
    </source>
</evidence>
<comment type="caution">
    <text evidence="3">The sequence shown here is derived from an EMBL/GenBank/DDBJ whole genome shotgun (WGS) entry which is preliminary data.</text>
</comment>
<evidence type="ECO:0000313" key="3">
    <source>
        <dbReference type="EMBL" id="MCG9973323.1"/>
    </source>
</evidence>
<dbReference type="Gene3D" id="3.40.50.720">
    <property type="entry name" value="NAD(P)-binding Rossmann-like Domain"/>
    <property type="match status" value="1"/>
</dbReference>
<dbReference type="CDD" id="cd11731">
    <property type="entry name" value="Lin1944_like_SDR_c"/>
    <property type="match status" value="1"/>
</dbReference>
<dbReference type="InterPro" id="IPR036291">
    <property type="entry name" value="NAD(P)-bd_dom_sf"/>
</dbReference>
<gene>
    <name evidence="3" type="ORF">LU635_16850</name>
</gene>
<dbReference type="EMBL" id="JAJSON010000030">
    <property type="protein sequence ID" value="MCG9973323.1"/>
    <property type="molecule type" value="Genomic_DNA"/>
</dbReference>
<keyword evidence="4" id="KW-1185">Reference proteome</keyword>